<dbReference type="EMBL" id="JAHYIQ010000003">
    <property type="protein sequence ID" value="KAK1133400.1"/>
    <property type="molecule type" value="Genomic_DNA"/>
</dbReference>
<reference evidence="13" key="1">
    <citation type="submission" date="2021-10" db="EMBL/GenBank/DDBJ databases">
        <title>Melipona bicolor Genome sequencing and assembly.</title>
        <authorList>
            <person name="Araujo N.S."/>
            <person name="Arias M.C."/>
        </authorList>
    </citation>
    <scope>NUCLEOTIDE SEQUENCE</scope>
    <source>
        <strain evidence="13">USP_2M_L1-L4_2017</strain>
        <tissue evidence="13">Whole body</tissue>
    </source>
</reference>
<keyword evidence="8 12" id="KW-0472">Membrane</keyword>
<evidence type="ECO:0000256" key="12">
    <source>
        <dbReference type="SAM" id="Phobius"/>
    </source>
</evidence>
<comment type="caution">
    <text evidence="13">The sequence shown here is derived from an EMBL/GenBank/DDBJ whole genome shotgun (WGS) entry which is preliminary data.</text>
</comment>
<dbReference type="AlphaFoldDB" id="A0AA40KUN8"/>
<dbReference type="GO" id="GO:0052650">
    <property type="term" value="F:all-trans-retinol dehydrogenase (NADP+) activity"/>
    <property type="evidence" value="ECO:0007669"/>
    <property type="project" value="UniProtKB-ARBA"/>
</dbReference>
<evidence type="ECO:0000313" key="13">
    <source>
        <dbReference type="EMBL" id="KAK1133400.1"/>
    </source>
</evidence>
<dbReference type="Proteomes" id="UP001177670">
    <property type="component" value="Unassembled WGS sequence"/>
</dbReference>
<evidence type="ECO:0000256" key="5">
    <source>
        <dbReference type="ARBA" id="ARBA00022989"/>
    </source>
</evidence>
<keyword evidence="7" id="KW-0443">Lipid metabolism</keyword>
<dbReference type="PANTHER" id="PTHR24322">
    <property type="entry name" value="PKSB"/>
    <property type="match status" value="1"/>
</dbReference>
<keyword evidence="4" id="KW-0521">NADP</keyword>
<proteinExistence type="inferred from homology"/>
<evidence type="ECO:0000256" key="4">
    <source>
        <dbReference type="ARBA" id="ARBA00022857"/>
    </source>
</evidence>
<keyword evidence="3 12" id="KW-0812">Transmembrane</keyword>
<evidence type="ECO:0000256" key="2">
    <source>
        <dbReference type="ARBA" id="ARBA00006484"/>
    </source>
</evidence>
<protein>
    <recommendedName>
        <fullName evidence="10">Short-chain dehydrogenase/reductase 3</fullName>
    </recommendedName>
    <alternativeName>
        <fullName evidence="11">Retinal short-chain dehydrogenase/reductase 1</fullName>
    </alternativeName>
</protein>
<dbReference type="CDD" id="cd05339">
    <property type="entry name" value="17beta-HSDXI-like_SDR_c"/>
    <property type="match status" value="1"/>
</dbReference>
<keyword evidence="14" id="KW-1185">Reference proteome</keyword>
<evidence type="ECO:0000256" key="7">
    <source>
        <dbReference type="ARBA" id="ARBA00023098"/>
    </source>
</evidence>
<evidence type="ECO:0000256" key="9">
    <source>
        <dbReference type="ARBA" id="ARBA00059620"/>
    </source>
</evidence>
<comment type="subcellular location">
    <subcellularLocation>
        <location evidence="1">Membrane</location>
        <topology evidence="1">Multi-pass membrane protein</topology>
    </subcellularLocation>
</comment>
<dbReference type="InterPro" id="IPR002347">
    <property type="entry name" value="SDR_fam"/>
</dbReference>
<gene>
    <name evidence="13" type="ORF">K0M31_011212</name>
</gene>
<dbReference type="InterPro" id="IPR020904">
    <property type="entry name" value="Sc_DH/Rdtase_CS"/>
</dbReference>
<comment type="similarity">
    <text evidence="2">Belongs to the short-chain dehydrogenases/reductases (SDR) family.</text>
</comment>
<comment type="function">
    <text evidence="9">Catalyzes the reduction of all-trans-retinal to all-trans-retinol in the presence of NADPH.</text>
</comment>
<evidence type="ECO:0000256" key="8">
    <source>
        <dbReference type="ARBA" id="ARBA00023136"/>
    </source>
</evidence>
<dbReference type="GO" id="GO:0016020">
    <property type="term" value="C:membrane"/>
    <property type="evidence" value="ECO:0007669"/>
    <property type="project" value="UniProtKB-SubCell"/>
</dbReference>
<evidence type="ECO:0000256" key="10">
    <source>
        <dbReference type="ARBA" id="ARBA00068717"/>
    </source>
</evidence>
<keyword evidence="5 12" id="KW-1133">Transmembrane helix</keyword>
<dbReference type="Gene3D" id="3.40.50.720">
    <property type="entry name" value="NAD(P)-binding Rossmann-like Domain"/>
    <property type="match status" value="2"/>
</dbReference>
<dbReference type="FunFam" id="3.40.50.720:FF:000131">
    <property type="entry name" value="Short-chain dehydrogenase/reductase 3"/>
    <property type="match status" value="1"/>
</dbReference>
<feature type="transmembrane region" description="Helical" evidence="12">
    <location>
        <begin position="288"/>
        <end position="312"/>
    </location>
</feature>
<evidence type="ECO:0000313" key="14">
    <source>
        <dbReference type="Proteomes" id="UP001177670"/>
    </source>
</evidence>
<dbReference type="PRINTS" id="PR00081">
    <property type="entry name" value="GDHRDH"/>
</dbReference>
<evidence type="ECO:0000256" key="11">
    <source>
        <dbReference type="ARBA" id="ARBA00082544"/>
    </source>
</evidence>
<organism evidence="13 14">
    <name type="scientific">Melipona bicolor</name>
    <dbReference type="NCBI Taxonomy" id="60889"/>
    <lineage>
        <taxon>Eukaryota</taxon>
        <taxon>Metazoa</taxon>
        <taxon>Ecdysozoa</taxon>
        <taxon>Arthropoda</taxon>
        <taxon>Hexapoda</taxon>
        <taxon>Insecta</taxon>
        <taxon>Pterygota</taxon>
        <taxon>Neoptera</taxon>
        <taxon>Endopterygota</taxon>
        <taxon>Hymenoptera</taxon>
        <taxon>Apocrita</taxon>
        <taxon>Aculeata</taxon>
        <taxon>Apoidea</taxon>
        <taxon>Anthophila</taxon>
        <taxon>Apidae</taxon>
        <taxon>Melipona</taxon>
    </lineage>
</organism>
<evidence type="ECO:0000256" key="3">
    <source>
        <dbReference type="ARBA" id="ARBA00022692"/>
    </source>
</evidence>
<dbReference type="SUPFAM" id="SSF51735">
    <property type="entry name" value="NAD(P)-binding Rossmann-fold domains"/>
    <property type="match status" value="2"/>
</dbReference>
<name>A0AA40KUN8_9HYME</name>
<evidence type="ECO:0000256" key="6">
    <source>
        <dbReference type="ARBA" id="ARBA00023002"/>
    </source>
</evidence>
<dbReference type="InterPro" id="IPR036291">
    <property type="entry name" value="NAD(P)-bd_dom_sf"/>
</dbReference>
<keyword evidence="6" id="KW-0560">Oxidoreductase</keyword>
<dbReference type="GO" id="GO:0005811">
    <property type="term" value="C:lipid droplet"/>
    <property type="evidence" value="ECO:0007669"/>
    <property type="project" value="TreeGrafter"/>
</dbReference>
<accession>A0AA40KUN8</accession>
<dbReference type="Pfam" id="PF00106">
    <property type="entry name" value="adh_short"/>
    <property type="match status" value="2"/>
</dbReference>
<sequence>MRITVAMTVATFKMIIPLRAKSLLGETVLITGAGRGIGRELAIQLASLGCIIVCWDVDTEANRSTMSMVSKNGGEAYGFVVDVSKRIEVREAARLMRKVGVPEVSILINNAAVLYHRPFLNQESDLVEKTFNVNVLSNFWTIKTFLPTMMQNRKGHIVCVCSMCGIYGVSQKVAYCSSKFATRGLMEALHEELRLDHKYSNIRFTTVYPFYVDTGLARDPKYRFPYIFGVVSPEYAAREIIKAIRRNYTEYSIPRCLFTLNSINSAICPVRDEMIILNSRMVCPSFTIWFFLTIEFLASTFLFILVTILKVFKSLLPEPPRDLTESVVLVVGAASSLGESLASEFARNGCSVVCLDNDVKSIEEVAPSHREDDSSPCRSTISAYRCNFSDKDAIRRTAQKVKDDIGRIDILVTCIDNINEDAFDTTGKILMPHFWTVLAFFPMMLGRKQTHIIGVTPVASNNDIYQSSKMVIMSFMECMCQELRNHSSNLTFLAFSPIAECSTLKESEERVAKNIVTAIRSDQYNMSWISRLLYQISCVIYNGITLLTEWSHFQRCNYPT</sequence>
<evidence type="ECO:0000256" key="1">
    <source>
        <dbReference type="ARBA" id="ARBA00004141"/>
    </source>
</evidence>
<dbReference type="PANTHER" id="PTHR24322:SF736">
    <property type="entry name" value="RETINOL DEHYDROGENASE 10"/>
    <property type="match status" value="1"/>
</dbReference>
<dbReference type="PROSITE" id="PS00061">
    <property type="entry name" value="ADH_SHORT"/>
    <property type="match status" value="1"/>
</dbReference>